<protein>
    <submittedName>
        <fullName evidence="6">DNA-binding transcriptional regulator, LysR family</fullName>
    </submittedName>
</protein>
<organism evidence="6 7">
    <name type="scientific">Paracoccus homiensis</name>
    <dbReference type="NCBI Taxonomy" id="364199"/>
    <lineage>
        <taxon>Bacteria</taxon>
        <taxon>Pseudomonadati</taxon>
        <taxon>Pseudomonadota</taxon>
        <taxon>Alphaproteobacteria</taxon>
        <taxon>Rhodobacterales</taxon>
        <taxon>Paracoccaceae</taxon>
        <taxon>Paracoccus</taxon>
    </lineage>
</organism>
<dbReference type="EMBL" id="FOHO01000013">
    <property type="protein sequence ID" value="SET88371.1"/>
    <property type="molecule type" value="Genomic_DNA"/>
</dbReference>
<accession>A0A1I0HW53</accession>
<dbReference type="InterPro" id="IPR058163">
    <property type="entry name" value="LysR-type_TF_proteobact-type"/>
</dbReference>
<dbReference type="SUPFAM" id="SSF46785">
    <property type="entry name" value="Winged helix' DNA-binding domain"/>
    <property type="match status" value="1"/>
</dbReference>
<dbReference type="PANTHER" id="PTHR30537:SF5">
    <property type="entry name" value="HTH-TYPE TRANSCRIPTIONAL ACTIVATOR TTDR-RELATED"/>
    <property type="match status" value="1"/>
</dbReference>
<keyword evidence="4" id="KW-0804">Transcription</keyword>
<dbReference type="RefSeq" id="WP_090736716.1">
    <property type="nucleotide sequence ID" value="NZ_FOHO01000013.1"/>
</dbReference>
<name>A0A1I0HW53_9RHOB</name>
<evidence type="ECO:0000313" key="7">
    <source>
        <dbReference type="Proteomes" id="UP000199180"/>
    </source>
</evidence>
<evidence type="ECO:0000313" key="6">
    <source>
        <dbReference type="EMBL" id="SET88371.1"/>
    </source>
</evidence>
<dbReference type="InterPro" id="IPR036388">
    <property type="entry name" value="WH-like_DNA-bd_sf"/>
</dbReference>
<dbReference type="InterPro" id="IPR000847">
    <property type="entry name" value="LysR_HTH_N"/>
</dbReference>
<dbReference type="Gene3D" id="1.10.10.10">
    <property type="entry name" value="Winged helix-like DNA-binding domain superfamily/Winged helix DNA-binding domain"/>
    <property type="match status" value="1"/>
</dbReference>
<dbReference type="GO" id="GO:0006351">
    <property type="term" value="P:DNA-templated transcription"/>
    <property type="evidence" value="ECO:0007669"/>
    <property type="project" value="TreeGrafter"/>
</dbReference>
<dbReference type="PANTHER" id="PTHR30537">
    <property type="entry name" value="HTH-TYPE TRANSCRIPTIONAL REGULATOR"/>
    <property type="match status" value="1"/>
</dbReference>
<evidence type="ECO:0000256" key="3">
    <source>
        <dbReference type="ARBA" id="ARBA00023125"/>
    </source>
</evidence>
<evidence type="ECO:0000256" key="1">
    <source>
        <dbReference type="ARBA" id="ARBA00009437"/>
    </source>
</evidence>
<keyword evidence="2" id="KW-0805">Transcription regulation</keyword>
<dbReference type="InterPro" id="IPR036390">
    <property type="entry name" value="WH_DNA-bd_sf"/>
</dbReference>
<evidence type="ECO:0000256" key="2">
    <source>
        <dbReference type="ARBA" id="ARBA00023015"/>
    </source>
</evidence>
<gene>
    <name evidence="6" type="ORF">SAMN04489858_11322</name>
</gene>
<keyword evidence="7" id="KW-1185">Reference proteome</keyword>
<dbReference type="Pfam" id="PF03466">
    <property type="entry name" value="LysR_substrate"/>
    <property type="match status" value="1"/>
</dbReference>
<dbReference type="FunFam" id="1.10.10.10:FF:000001">
    <property type="entry name" value="LysR family transcriptional regulator"/>
    <property type="match status" value="1"/>
</dbReference>
<dbReference type="Proteomes" id="UP000199180">
    <property type="component" value="Unassembled WGS sequence"/>
</dbReference>
<dbReference type="InterPro" id="IPR005119">
    <property type="entry name" value="LysR_subst-bd"/>
</dbReference>
<dbReference type="Pfam" id="PF00126">
    <property type="entry name" value="HTH_1"/>
    <property type="match status" value="1"/>
</dbReference>
<evidence type="ECO:0000259" key="5">
    <source>
        <dbReference type="PROSITE" id="PS50931"/>
    </source>
</evidence>
<dbReference type="PROSITE" id="PS50931">
    <property type="entry name" value="HTH_LYSR"/>
    <property type="match status" value="1"/>
</dbReference>
<comment type="similarity">
    <text evidence="1">Belongs to the LysR transcriptional regulatory family.</text>
</comment>
<dbReference type="AlphaFoldDB" id="A0A1I0HW53"/>
<dbReference type="SUPFAM" id="SSF53850">
    <property type="entry name" value="Periplasmic binding protein-like II"/>
    <property type="match status" value="1"/>
</dbReference>
<keyword evidence="3 6" id="KW-0238">DNA-binding</keyword>
<dbReference type="STRING" id="364199.SAMN04489858_11322"/>
<dbReference type="CDD" id="cd08422">
    <property type="entry name" value="PBP2_CrgA_like"/>
    <property type="match status" value="1"/>
</dbReference>
<proteinExistence type="inferred from homology"/>
<evidence type="ECO:0000256" key="4">
    <source>
        <dbReference type="ARBA" id="ARBA00023163"/>
    </source>
</evidence>
<dbReference type="GO" id="GO:0043565">
    <property type="term" value="F:sequence-specific DNA binding"/>
    <property type="evidence" value="ECO:0007669"/>
    <property type="project" value="TreeGrafter"/>
</dbReference>
<sequence>MNDISWRGIRAFLQVAEHRSFTAAAEAAGASKSNLSQLVSELEAALGVQLLHRTTRQLRLTEIGKGYYDRCKQAMILLDSAAEWAADATHDLRGTIRMNSVGGLFGEELIAPLVLRFQQHYPQVKVELSFSSARVDIIEDHYDLVLRMGKLPDSSLIVRALKSITTRYVASPAFLERFGPLNSPQDLKKVPLIYGSVDHWIMTNGREQQIIHVDNGLKVASGRIMRKAAISGLGVTRLADVNCQSDIDSGRLVEVLPQWSEQTPISLVCPPVRHQLARVRALMAWLARDFDEQHRTLLRLGPEGG</sequence>
<dbReference type="Gene3D" id="3.40.190.290">
    <property type="match status" value="1"/>
</dbReference>
<reference evidence="6 7" key="1">
    <citation type="submission" date="2016-10" db="EMBL/GenBank/DDBJ databases">
        <authorList>
            <person name="de Groot N.N."/>
        </authorList>
    </citation>
    <scope>NUCLEOTIDE SEQUENCE [LARGE SCALE GENOMIC DNA]</scope>
    <source>
        <strain evidence="6 7">DSM 17862</strain>
    </source>
</reference>
<feature type="domain" description="HTH lysR-type" evidence="5">
    <location>
        <begin position="4"/>
        <end position="61"/>
    </location>
</feature>
<dbReference type="GO" id="GO:0003700">
    <property type="term" value="F:DNA-binding transcription factor activity"/>
    <property type="evidence" value="ECO:0007669"/>
    <property type="project" value="InterPro"/>
</dbReference>
<dbReference type="OrthoDB" id="9813056at2"/>